<accession>C5RB66</accession>
<dbReference type="RefSeq" id="WP_002828825.1">
    <property type="nucleotide sequence ID" value="NZ_GG697132.1"/>
</dbReference>
<evidence type="ECO:0000313" key="1">
    <source>
        <dbReference type="EMBL" id="EER74735.1"/>
    </source>
</evidence>
<evidence type="ECO:0000313" key="2">
    <source>
        <dbReference type="Proteomes" id="UP000004528"/>
    </source>
</evidence>
<sequence length="41" mass="5049">MENYSDDYIELMVTQINNRSRKRFGWQSANEYYLSRGFHLD</sequence>
<dbReference type="EMBL" id="ACKU01000014">
    <property type="protein sequence ID" value="EER74735.1"/>
    <property type="molecule type" value="Genomic_DNA"/>
</dbReference>
<evidence type="ECO:0008006" key="3">
    <source>
        <dbReference type="Google" id="ProtNLM"/>
    </source>
</evidence>
<name>C5RB66_WEIPA</name>
<dbReference type="STRING" id="585506.HMPREF0877_1211"/>
<dbReference type="AlphaFoldDB" id="C5RB66"/>
<protein>
    <recommendedName>
        <fullName evidence="3">IS30 family transposase</fullName>
    </recommendedName>
</protein>
<comment type="caution">
    <text evidence="1">The sequence shown here is derived from an EMBL/GenBank/DDBJ whole genome shotgun (WGS) entry which is preliminary data.</text>
</comment>
<keyword evidence="2" id="KW-1185">Reference proteome</keyword>
<dbReference type="HOGENOM" id="CLU_3278699_0_0_9"/>
<dbReference type="Proteomes" id="UP000004528">
    <property type="component" value="Unassembled WGS sequence"/>
</dbReference>
<proteinExistence type="predicted"/>
<organism evidence="1 2">
    <name type="scientific">Weissella paramesenteroides ATCC 33313</name>
    <dbReference type="NCBI Taxonomy" id="585506"/>
    <lineage>
        <taxon>Bacteria</taxon>
        <taxon>Bacillati</taxon>
        <taxon>Bacillota</taxon>
        <taxon>Bacilli</taxon>
        <taxon>Lactobacillales</taxon>
        <taxon>Lactobacillaceae</taxon>
        <taxon>Weissella</taxon>
    </lineage>
</organism>
<reference evidence="1 2" key="1">
    <citation type="submission" date="2009-04" db="EMBL/GenBank/DDBJ databases">
        <authorList>
            <person name="Qin X."/>
            <person name="Bachman B."/>
            <person name="Battles P."/>
            <person name="Bell A."/>
            <person name="Bess C."/>
            <person name="Bickham C."/>
            <person name="Chaboub L."/>
            <person name="Chen D."/>
            <person name="Coyle M."/>
            <person name="Deiros D.R."/>
            <person name="Dinh H."/>
            <person name="Forbes L."/>
            <person name="Fowler G."/>
            <person name="Francisco L."/>
            <person name="Fu Q."/>
            <person name="Gubbala S."/>
            <person name="Hale W."/>
            <person name="Han Y."/>
            <person name="Hemphill L."/>
            <person name="Highlander S.K."/>
            <person name="Hirani K."/>
            <person name="Hogues M."/>
            <person name="Jackson L."/>
            <person name="Jakkamsetti A."/>
            <person name="Javaid M."/>
            <person name="Jiang H."/>
            <person name="Korchina V."/>
            <person name="Kovar C."/>
            <person name="Lara F."/>
            <person name="Lee S."/>
            <person name="Mata R."/>
            <person name="Mathew T."/>
            <person name="Moen C."/>
            <person name="Morales K."/>
            <person name="Munidasa M."/>
            <person name="Nazareth L."/>
            <person name="Ngo R."/>
            <person name="Nguyen L."/>
            <person name="Okwuonu G."/>
            <person name="Ongeri F."/>
            <person name="Patil S."/>
            <person name="Petrosino J."/>
            <person name="Pham C."/>
            <person name="Pham P."/>
            <person name="Pu L.-L."/>
            <person name="Puazo M."/>
            <person name="Raj R."/>
            <person name="Reid J."/>
            <person name="Rouhana J."/>
            <person name="Saada N."/>
            <person name="Shang Y."/>
            <person name="Simmons D."/>
            <person name="Thornton R."/>
            <person name="Warren J."/>
            <person name="Weissenberger G."/>
            <person name="Zhang J."/>
            <person name="Zhang L."/>
            <person name="Zhou C."/>
            <person name="Zhu D."/>
            <person name="Muzny D."/>
            <person name="Worley K."/>
            <person name="Gibbs R."/>
        </authorList>
    </citation>
    <scope>NUCLEOTIDE SEQUENCE [LARGE SCALE GENOMIC DNA]</scope>
    <source>
        <strain evidence="1 2">ATCC 33313</strain>
    </source>
</reference>
<gene>
    <name evidence="1" type="ORF">HMPREF0877_1211</name>
</gene>